<dbReference type="PROSITE" id="PS50889">
    <property type="entry name" value="S4"/>
    <property type="match status" value="1"/>
</dbReference>
<dbReference type="InterPro" id="IPR002942">
    <property type="entry name" value="S4_RNA-bd"/>
</dbReference>
<accession>A0A645FV78</accession>
<dbReference type="Gene3D" id="3.10.290.10">
    <property type="entry name" value="RNA-binding S4 domain"/>
    <property type="match status" value="1"/>
</dbReference>
<gene>
    <name evidence="4" type="primary">tlyA_22</name>
    <name evidence="4" type="ORF">SDC9_165781</name>
</gene>
<dbReference type="GO" id="GO:0008168">
    <property type="term" value="F:methyltransferase activity"/>
    <property type="evidence" value="ECO:0007669"/>
    <property type="project" value="UniProtKB-KW"/>
</dbReference>
<organism evidence="4">
    <name type="scientific">bioreactor metagenome</name>
    <dbReference type="NCBI Taxonomy" id="1076179"/>
    <lineage>
        <taxon>unclassified sequences</taxon>
        <taxon>metagenomes</taxon>
        <taxon>ecological metagenomes</taxon>
    </lineage>
</organism>
<keyword evidence="1" id="KW-0694">RNA-binding</keyword>
<dbReference type="Gene3D" id="3.40.50.150">
    <property type="entry name" value="Vaccinia Virus protein VP39"/>
    <property type="match status" value="1"/>
</dbReference>
<name>A0A645FV78_9ZZZZ</name>
<comment type="similarity">
    <text evidence="2">Belongs to the TlyA family.</text>
</comment>
<dbReference type="SMART" id="SM00363">
    <property type="entry name" value="S4"/>
    <property type="match status" value="1"/>
</dbReference>
<dbReference type="EMBL" id="VSSQ01065743">
    <property type="protein sequence ID" value="MPN18421.1"/>
    <property type="molecule type" value="Genomic_DNA"/>
</dbReference>
<evidence type="ECO:0000256" key="1">
    <source>
        <dbReference type="ARBA" id="ARBA00022884"/>
    </source>
</evidence>
<dbReference type="InterPro" id="IPR029063">
    <property type="entry name" value="SAM-dependent_MTases_sf"/>
</dbReference>
<dbReference type="Pfam" id="PF01728">
    <property type="entry name" value="FtsJ"/>
    <property type="match status" value="1"/>
</dbReference>
<dbReference type="InterPro" id="IPR002877">
    <property type="entry name" value="RNA_MeTrfase_FtsJ_dom"/>
</dbReference>
<dbReference type="InterPro" id="IPR036986">
    <property type="entry name" value="S4_RNA-bd_sf"/>
</dbReference>
<dbReference type="PANTHER" id="PTHR32319:SF0">
    <property type="entry name" value="BACTERIAL HEMOLYSIN-LIKE PROTEIN"/>
    <property type="match status" value="1"/>
</dbReference>
<dbReference type="GO" id="GO:0032259">
    <property type="term" value="P:methylation"/>
    <property type="evidence" value="ECO:0007669"/>
    <property type="project" value="UniProtKB-KW"/>
</dbReference>
<keyword evidence="4" id="KW-0489">Methyltransferase</keyword>
<evidence type="ECO:0000313" key="4">
    <source>
        <dbReference type="EMBL" id="MPN18421.1"/>
    </source>
</evidence>
<protein>
    <submittedName>
        <fullName evidence="4">16S/23S rRNA (Cytidine-2'-O)-methyltransferase TlyA</fullName>
        <ecNumber evidence="4">2.1.1.226</ecNumber>
    </submittedName>
</protein>
<feature type="domain" description="RNA-binding S4" evidence="3">
    <location>
        <begin position="4"/>
        <end position="68"/>
    </location>
</feature>
<dbReference type="EC" id="2.1.1.226" evidence="4"/>
<evidence type="ECO:0000259" key="3">
    <source>
        <dbReference type="SMART" id="SM00363"/>
    </source>
</evidence>
<dbReference type="AlphaFoldDB" id="A0A645FV78"/>
<dbReference type="Pfam" id="PF01479">
    <property type="entry name" value="S4"/>
    <property type="match status" value="1"/>
</dbReference>
<dbReference type="InterPro" id="IPR047048">
    <property type="entry name" value="TlyA"/>
</dbReference>
<keyword evidence="4" id="KW-0808">Transferase</keyword>
<dbReference type="PANTHER" id="PTHR32319">
    <property type="entry name" value="BACTERIAL HEMOLYSIN-LIKE PROTEIN"/>
    <property type="match status" value="1"/>
</dbReference>
<dbReference type="SUPFAM" id="SSF55174">
    <property type="entry name" value="Alpha-L RNA-binding motif"/>
    <property type="match status" value="1"/>
</dbReference>
<comment type="caution">
    <text evidence="4">The sequence shown here is derived from an EMBL/GenBank/DDBJ whole genome shotgun (WGS) entry which is preliminary data.</text>
</comment>
<evidence type="ECO:0000256" key="2">
    <source>
        <dbReference type="ARBA" id="ARBA00029460"/>
    </source>
</evidence>
<dbReference type="GO" id="GO:0003723">
    <property type="term" value="F:RNA binding"/>
    <property type="evidence" value="ECO:0007669"/>
    <property type="project" value="UniProtKB-KW"/>
</dbReference>
<sequence>MQKVRIDVLLEERHLVESRSQAQRLVMAGQVRVDGIVALKPAQKVAPNAVLVIEQPQRYVSRGGEKLEGAIEAFGLTELNGRVCVDVGASTGGFTDCLLQHGASKVYAVDVGYGILHWKLRNDPRVVVMERTNGRYVPGFLNLFPS</sequence>
<proteinExistence type="inferred from homology"/>
<reference evidence="4" key="1">
    <citation type="submission" date="2019-08" db="EMBL/GenBank/DDBJ databases">
        <authorList>
            <person name="Kucharzyk K."/>
            <person name="Murdoch R.W."/>
            <person name="Higgins S."/>
            <person name="Loffler F."/>
        </authorList>
    </citation>
    <scope>NUCLEOTIDE SEQUENCE</scope>
</reference>
<dbReference type="CDD" id="cd00165">
    <property type="entry name" value="S4"/>
    <property type="match status" value="1"/>
</dbReference>